<proteinExistence type="predicted"/>
<organism evidence="1">
    <name type="scientific">marine sediment metagenome</name>
    <dbReference type="NCBI Taxonomy" id="412755"/>
    <lineage>
        <taxon>unclassified sequences</taxon>
        <taxon>metagenomes</taxon>
        <taxon>ecological metagenomes</taxon>
    </lineage>
</organism>
<reference evidence="1" key="1">
    <citation type="journal article" date="2015" name="Nature">
        <title>Complex archaea that bridge the gap between prokaryotes and eukaryotes.</title>
        <authorList>
            <person name="Spang A."/>
            <person name="Saw J.H."/>
            <person name="Jorgensen S.L."/>
            <person name="Zaremba-Niedzwiedzka K."/>
            <person name="Martijn J."/>
            <person name="Lind A.E."/>
            <person name="van Eijk R."/>
            <person name="Schleper C."/>
            <person name="Guy L."/>
            <person name="Ettema T.J."/>
        </authorList>
    </citation>
    <scope>NUCLEOTIDE SEQUENCE</scope>
</reference>
<sequence>MGRLTNPANARTLISDKMTEPRRHRVVVAPVRKPPAELRGVRVIVEDDGDPDVSYLEQDGFEERRAAYKRGELGFLIVRVEADVFIKDTEQLLVSPGLGGIESDLAEEELDGIVSEEWAALRAVLKTVGVATEQLPLEADRKWIEWRTSL</sequence>
<dbReference type="EMBL" id="LAZR01038680">
    <property type="protein sequence ID" value="KKL18916.1"/>
    <property type="molecule type" value="Genomic_DNA"/>
</dbReference>
<evidence type="ECO:0000313" key="1">
    <source>
        <dbReference type="EMBL" id="KKL18916.1"/>
    </source>
</evidence>
<dbReference type="AlphaFoldDB" id="A0A0F9DMJ4"/>
<protein>
    <submittedName>
        <fullName evidence="1">Uncharacterized protein</fullName>
    </submittedName>
</protein>
<accession>A0A0F9DMJ4</accession>
<gene>
    <name evidence="1" type="ORF">LCGC14_2470720</name>
</gene>
<comment type="caution">
    <text evidence="1">The sequence shown here is derived from an EMBL/GenBank/DDBJ whole genome shotgun (WGS) entry which is preliminary data.</text>
</comment>
<name>A0A0F9DMJ4_9ZZZZ</name>